<proteinExistence type="predicted"/>
<gene>
    <name evidence="2" type="ORF">OEZ71_15745</name>
</gene>
<accession>A0ABT2ZRG9</accession>
<comment type="caution">
    <text evidence="2">The sequence shown here is derived from an EMBL/GenBank/DDBJ whole genome shotgun (WGS) entry which is preliminary data.</text>
</comment>
<evidence type="ECO:0000313" key="2">
    <source>
        <dbReference type="EMBL" id="MCV2873752.1"/>
    </source>
</evidence>
<keyword evidence="3" id="KW-1185">Reference proteome</keyword>
<dbReference type="RefSeq" id="WP_263740987.1">
    <property type="nucleotide sequence ID" value="NZ_JAOWKZ010000004.1"/>
</dbReference>
<dbReference type="PROSITE" id="PS51257">
    <property type="entry name" value="PROKAR_LIPOPROTEIN"/>
    <property type="match status" value="1"/>
</dbReference>
<reference evidence="2 3" key="1">
    <citation type="submission" date="2022-10" db="EMBL/GenBank/DDBJ databases">
        <title>Defluviimonas sp. nov., isolated from ocean surface sediments.</title>
        <authorList>
            <person name="He W."/>
            <person name="Wang L."/>
            <person name="Zhang D.-F."/>
        </authorList>
    </citation>
    <scope>NUCLEOTIDE SEQUENCE [LARGE SCALE GENOMIC DNA]</scope>
    <source>
        <strain evidence="2 3">WL0050</strain>
    </source>
</reference>
<dbReference type="EMBL" id="JAOWKZ010000004">
    <property type="protein sequence ID" value="MCV2873752.1"/>
    <property type="molecule type" value="Genomic_DNA"/>
</dbReference>
<sequence>MKVLNIMRGAILTGLIASLGACNGIGSGDSGLFRRSTPAPLTAEDIAEREAAAERQRGVNEGLSTKSKSRTESARANQKRGGLFDLFGNKADPNNTVEVNSYLWQASLEILDFLPIQTVDPFSGVIVTGYGTPPGGGRAYRATIYVQDPALDARSLKVALATQSGPVDPATQRAVEDAILTRARQLRIQDSKL</sequence>
<protein>
    <submittedName>
        <fullName evidence="2">DUF3576 domain-containing protein</fullName>
    </submittedName>
</protein>
<evidence type="ECO:0000313" key="3">
    <source>
        <dbReference type="Proteomes" id="UP001652564"/>
    </source>
</evidence>
<organism evidence="2 3">
    <name type="scientific">Albidovulum litorale</name>
    <dbReference type="NCBI Taxonomy" id="2984134"/>
    <lineage>
        <taxon>Bacteria</taxon>
        <taxon>Pseudomonadati</taxon>
        <taxon>Pseudomonadota</taxon>
        <taxon>Alphaproteobacteria</taxon>
        <taxon>Rhodobacterales</taxon>
        <taxon>Paracoccaceae</taxon>
        <taxon>Albidovulum</taxon>
    </lineage>
</organism>
<dbReference type="Pfam" id="PF12100">
    <property type="entry name" value="DUF3576"/>
    <property type="match status" value="1"/>
</dbReference>
<dbReference type="Proteomes" id="UP001652564">
    <property type="component" value="Unassembled WGS sequence"/>
</dbReference>
<feature type="region of interest" description="Disordered" evidence="1">
    <location>
        <begin position="52"/>
        <end position="77"/>
    </location>
</feature>
<name>A0ABT2ZRG9_9RHOB</name>
<dbReference type="InterPro" id="IPR021959">
    <property type="entry name" value="DUF3576"/>
</dbReference>
<evidence type="ECO:0000256" key="1">
    <source>
        <dbReference type="SAM" id="MobiDB-lite"/>
    </source>
</evidence>